<proteinExistence type="inferred from homology"/>
<dbReference type="Proteomes" id="UP000189800">
    <property type="component" value="Unassembled WGS sequence"/>
</dbReference>
<reference evidence="11 12" key="1">
    <citation type="submission" date="2017-02" db="EMBL/GenBank/DDBJ databases">
        <title>Draft genome sequence of Moraxella pluranimalium CCUG 54913T type strain.</title>
        <authorList>
            <person name="Salva-Serra F."/>
            <person name="Engstrom-Jakobsson H."/>
            <person name="Thorell K."/>
            <person name="Jaen-Luchoro D."/>
            <person name="Gonzales-Siles L."/>
            <person name="Karlsson R."/>
            <person name="Yazdan S."/>
            <person name="Boulund F."/>
            <person name="Johnning A."/>
            <person name="Engstrand L."/>
            <person name="Kristiansson E."/>
            <person name="Moore E."/>
        </authorList>
    </citation>
    <scope>NUCLEOTIDE SEQUENCE [LARGE SCALE GENOMIC DNA]</scope>
    <source>
        <strain evidence="11 12">CCUG 54913</strain>
    </source>
</reference>
<comment type="catalytic activity">
    <reaction evidence="7">
        <text>guanosine 3',5'-bis(diphosphate) + H2O = GDP + diphosphate + H(+)</text>
        <dbReference type="Rhea" id="RHEA:14253"/>
        <dbReference type="ChEBI" id="CHEBI:15377"/>
        <dbReference type="ChEBI" id="CHEBI:15378"/>
        <dbReference type="ChEBI" id="CHEBI:33019"/>
        <dbReference type="ChEBI" id="CHEBI:58189"/>
        <dbReference type="ChEBI" id="CHEBI:77828"/>
        <dbReference type="EC" id="3.1.7.2"/>
    </reaction>
</comment>
<evidence type="ECO:0000256" key="5">
    <source>
        <dbReference type="ARBA" id="ARBA00022842"/>
    </source>
</evidence>
<dbReference type="InterPro" id="IPR045865">
    <property type="entry name" value="ACT-like_dom_sf"/>
</dbReference>
<comment type="caution">
    <text evidence="8">Lacks conserved residue(s) required for the propagation of feature annotation.</text>
</comment>
<evidence type="ECO:0000313" key="12">
    <source>
        <dbReference type="Proteomes" id="UP000189800"/>
    </source>
</evidence>
<feature type="domain" description="ACT" evidence="9">
    <location>
        <begin position="736"/>
        <end position="827"/>
    </location>
</feature>
<evidence type="ECO:0000256" key="2">
    <source>
        <dbReference type="ARBA" id="ARBA00022695"/>
    </source>
</evidence>
<evidence type="ECO:0000259" key="9">
    <source>
        <dbReference type="PROSITE" id="PS51671"/>
    </source>
</evidence>
<keyword evidence="1 8" id="KW-0808">Transferase</keyword>
<keyword evidence="2 8" id="KW-0548">Nucleotidyltransferase</keyword>
<dbReference type="PANTHER" id="PTHR47320:SF1">
    <property type="entry name" value="BIFUNCTIONAL URIDYLYLTRANSFERASE_URIDYLYL-REMOVING ENZYME"/>
    <property type="match status" value="1"/>
</dbReference>
<dbReference type="EMBL" id="MUYU01000001">
    <property type="protein sequence ID" value="OOS26882.1"/>
    <property type="molecule type" value="Genomic_DNA"/>
</dbReference>
<evidence type="ECO:0000256" key="7">
    <source>
        <dbReference type="ARBA" id="ARBA00047968"/>
    </source>
</evidence>
<dbReference type="Pfam" id="PF08335">
    <property type="entry name" value="GlnD_UR_UTase"/>
    <property type="match status" value="1"/>
</dbReference>
<accession>A0A1T0CX41</accession>
<dbReference type="Gene3D" id="1.10.3210.10">
    <property type="entry name" value="Hypothetical protein af1432"/>
    <property type="match status" value="1"/>
</dbReference>
<dbReference type="AlphaFoldDB" id="A0A1T0CX41"/>
<sequence>MPHSIYERLMRQSQALHLSITPPPAISADTLDGTAIRTWLGTLNHAIDQHIIAYGVDATSYITDLIGIRTLAIDAILSEIYHAFGFGDELALFAVGGYGRAELLPASDIDILLIGQNPNALKTQIEAFVAMLWDIGITPAISVRSLDETKLAATDQTIASAMIESRLLAGNAVWADVPYQAVKETWSAKAYYDAKMAESKERYLTQNATEYNLEPNIKNAPGGLRDLHMIGWLGRFYFGHGKSFDDLVATGFISPEECTILQNAQRFLWCIRHHLHMQTARHEDRLLFDHQKTVAQRFGYYLDSSNATHSDVKTALEAMMRLYYRHAMRVAALSEMLCAYFYETYLSPAISTTPIDDDFCLIQETDTADGTCEVSNKQSDTTPPKIAITRPDVFLANPANLLKIFLMMGQLGIKQITASTLRAIYQASTHIDDAYRADSEHRRLFLANLQEGNYLFHRLRLMKRFGVLGNYLPAFGKIMGLMQYDLFHRYTVDAHTLLLVRILHRFGDDARADNFGLVSEVYQKIVRKDILVIAAIFHDIAKGRGGDHSKLGAVDAYEFCQSHGMSEADSRLVEWLVLEHLTMSLTAQKQDISDPEVIAHFAEFTGSITRLNHLYALTVADMNATNSQLWNTWRAALLKQLYISVHRVHSLGAHVTDKDVVIENRKNKACDILPDVEREKLDALWANFGEEYFLKQKHFDIAWQSDEIIKAKAKLTSGEPIIALRAHSDLSLGGIQLLICAPDQDNLFATTVCILDQLDLSVLDANILTATIDGISVALDSYVVIDRLATTGDQVDLLSNPERIQTVMTRLIDGLKQGDCKVPPRTYGFNTKLKHFTVPTTVQFSSATPLAHQGHHQMQLITKDRPSLLAKVGAVFSQHHIEVHGARITTLGERAEDMFYVSDRHGGVLSDDKLAKLKTAIITALS</sequence>
<comment type="cofactor">
    <cofactor evidence="8">
        <name>Mg(2+)</name>
        <dbReference type="ChEBI" id="CHEBI:18420"/>
    </cofactor>
</comment>
<keyword evidence="4 8" id="KW-0378">Hydrolase</keyword>
<dbReference type="SUPFAM" id="SSF55021">
    <property type="entry name" value="ACT-like"/>
    <property type="match status" value="1"/>
</dbReference>
<dbReference type="PROSITE" id="PS51671">
    <property type="entry name" value="ACT"/>
    <property type="match status" value="2"/>
</dbReference>
<dbReference type="GO" id="GO:0006808">
    <property type="term" value="P:regulation of nitrogen utilization"/>
    <property type="evidence" value="ECO:0007669"/>
    <property type="project" value="UniProtKB-UniRule"/>
</dbReference>
<dbReference type="SUPFAM" id="SSF81593">
    <property type="entry name" value="Nucleotidyltransferase substrate binding subunit/domain"/>
    <property type="match status" value="1"/>
</dbReference>
<dbReference type="InterPro" id="IPR003607">
    <property type="entry name" value="HD/PDEase_dom"/>
</dbReference>
<comment type="caution">
    <text evidence="11">The sequence shown here is derived from an EMBL/GenBank/DDBJ whole genome shotgun (WGS) entry which is preliminary data.</text>
</comment>
<comment type="function">
    <text evidence="8">Modifies, by uridylylation and deuridylylation, the PII regulatory proteins (GlnB and homologs), in response to the nitrogen status of the cell that GlnD senses through the glutamine level. Under low glutamine levels, catalyzes the conversion of the PII proteins and UTP to PII-UMP and PPi, while under higher glutamine levels, GlnD hydrolyzes PII-UMP to PII and UMP (deuridylylation). Thus, controls uridylylation state and activity of the PII proteins, and plays an important role in the regulation of nitrogen metabolism.</text>
</comment>
<keyword evidence="6 8" id="KW-0511">Multifunctional enzyme</keyword>
<comment type="similarity">
    <text evidence="8">Belongs to the GlnD family.</text>
</comment>
<comment type="catalytic activity">
    <reaction evidence="8">
        <text>[protein-PII]-uridylyl-L-tyrosine + H2O = [protein-PII]-L-tyrosine + UMP + H(+)</text>
        <dbReference type="Rhea" id="RHEA:48600"/>
        <dbReference type="Rhea" id="RHEA-COMP:12147"/>
        <dbReference type="Rhea" id="RHEA-COMP:12148"/>
        <dbReference type="ChEBI" id="CHEBI:15377"/>
        <dbReference type="ChEBI" id="CHEBI:15378"/>
        <dbReference type="ChEBI" id="CHEBI:46858"/>
        <dbReference type="ChEBI" id="CHEBI:57865"/>
        <dbReference type="ChEBI" id="CHEBI:90602"/>
    </reaction>
</comment>
<dbReference type="EC" id="3.1.4.-" evidence="8"/>
<dbReference type="InterPro" id="IPR006674">
    <property type="entry name" value="HD_domain"/>
</dbReference>
<name>A0A1T0CX41_9GAMM</name>
<evidence type="ECO:0000259" key="10">
    <source>
        <dbReference type="PROSITE" id="PS51831"/>
    </source>
</evidence>
<dbReference type="InterPro" id="IPR002912">
    <property type="entry name" value="ACT_dom"/>
</dbReference>
<feature type="domain" description="HD" evidence="10">
    <location>
        <begin position="492"/>
        <end position="614"/>
    </location>
</feature>
<dbReference type="SMART" id="SM00471">
    <property type="entry name" value="HDc"/>
    <property type="match status" value="1"/>
</dbReference>
<dbReference type="InterPro" id="IPR010043">
    <property type="entry name" value="UTase/UR"/>
</dbReference>
<dbReference type="CDD" id="cd04900">
    <property type="entry name" value="ACT_UUR-like_1"/>
    <property type="match status" value="1"/>
</dbReference>
<comment type="catalytic activity">
    <reaction evidence="8">
        <text>[protein-PII]-L-tyrosine + UTP = [protein-PII]-uridylyl-L-tyrosine + diphosphate</text>
        <dbReference type="Rhea" id="RHEA:13673"/>
        <dbReference type="Rhea" id="RHEA-COMP:12147"/>
        <dbReference type="Rhea" id="RHEA-COMP:12148"/>
        <dbReference type="ChEBI" id="CHEBI:33019"/>
        <dbReference type="ChEBI" id="CHEBI:46398"/>
        <dbReference type="ChEBI" id="CHEBI:46858"/>
        <dbReference type="ChEBI" id="CHEBI:90602"/>
        <dbReference type="EC" id="2.7.7.59"/>
    </reaction>
</comment>
<comment type="domain">
    <text evidence="8">Has four distinct domains: an N-terminal nucleotidyltransferase (NT) domain responsible for UTase activity, a central HD domain that encodes UR activity, and two C-terminal ACT domains that seem to have a role in glutamine sensing.</text>
</comment>
<protein>
    <recommendedName>
        <fullName evidence="8">Bifunctional uridylyltransferase/uridylyl-removing enzyme</fullName>
        <shortName evidence="8">UTase/UR</shortName>
    </recommendedName>
    <alternativeName>
        <fullName evidence="8">Bifunctional [protein-PII] modification enzyme</fullName>
    </alternativeName>
    <alternativeName>
        <fullName evidence="8">Bifunctional nitrogen sensor protein</fullName>
    </alternativeName>
    <domain>
        <recommendedName>
            <fullName evidence="8">[Protein-PII] uridylyltransferase</fullName>
            <shortName evidence="8">PII uridylyltransferase</shortName>
            <shortName evidence="8">UTase</shortName>
            <ecNumber evidence="8">2.7.7.59</ecNumber>
        </recommendedName>
    </domain>
    <domain>
        <recommendedName>
            <fullName evidence="8">[Protein-PII]-UMP uridylyl-removing enzyme</fullName>
            <shortName evidence="8">UR</shortName>
            <ecNumber evidence="8">3.1.4.-</ecNumber>
        </recommendedName>
    </domain>
</protein>
<evidence type="ECO:0000313" key="11">
    <source>
        <dbReference type="EMBL" id="OOS26882.1"/>
    </source>
</evidence>
<dbReference type="GO" id="GO:0008081">
    <property type="term" value="F:phosphoric diester hydrolase activity"/>
    <property type="evidence" value="ECO:0007669"/>
    <property type="project" value="UniProtKB-UniRule"/>
</dbReference>
<dbReference type="SUPFAM" id="SSF109604">
    <property type="entry name" value="HD-domain/PDEase-like"/>
    <property type="match status" value="1"/>
</dbReference>
<evidence type="ECO:0000256" key="6">
    <source>
        <dbReference type="ARBA" id="ARBA00023268"/>
    </source>
</evidence>
<organism evidence="11 12">
    <name type="scientific">Moraxella pluranimalium</name>
    <dbReference type="NCBI Taxonomy" id="470453"/>
    <lineage>
        <taxon>Bacteria</taxon>
        <taxon>Pseudomonadati</taxon>
        <taxon>Pseudomonadota</taxon>
        <taxon>Gammaproteobacteria</taxon>
        <taxon>Moraxellales</taxon>
        <taxon>Moraxellaceae</taxon>
        <taxon>Moraxella</taxon>
    </lineage>
</organism>
<dbReference type="GO" id="GO:0008773">
    <property type="term" value="F:[protein-PII] uridylyltransferase activity"/>
    <property type="evidence" value="ECO:0007669"/>
    <property type="project" value="UniProtKB-UniRule"/>
</dbReference>
<keyword evidence="3" id="KW-0677">Repeat</keyword>
<dbReference type="EC" id="2.7.7.59" evidence="8"/>
<dbReference type="Pfam" id="PF01966">
    <property type="entry name" value="HD"/>
    <property type="match status" value="1"/>
</dbReference>
<dbReference type="OrthoDB" id="9758038at2"/>
<dbReference type="Gene3D" id="1.20.120.330">
    <property type="entry name" value="Nucleotidyltransferases domain 2"/>
    <property type="match status" value="1"/>
</dbReference>
<dbReference type="PROSITE" id="PS51831">
    <property type="entry name" value="HD"/>
    <property type="match status" value="1"/>
</dbReference>
<dbReference type="PANTHER" id="PTHR47320">
    <property type="entry name" value="BIFUNCTIONAL URIDYLYLTRANSFERASE/URIDYLYL-REMOVING ENZYME"/>
    <property type="match status" value="1"/>
</dbReference>
<keyword evidence="5 8" id="KW-0460">Magnesium</keyword>
<keyword evidence="12" id="KW-1185">Reference proteome</keyword>
<dbReference type="RefSeq" id="WP_078253035.1">
    <property type="nucleotide sequence ID" value="NZ_MUYU01000001.1"/>
</dbReference>
<dbReference type="SUPFAM" id="SSF81301">
    <property type="entry name" value="Nucleotidyltransferase"/>
    <property type="match status" value="1"/>
</dbReference>
<evidence type="ECO:0000256" key="3">
    <source>
        <dbReference type="ARBA" id="ARBA00022737"/>
    </source>
</evidence>
<dbReference type="STRING" id="470453.B0680_00160"/>
<dbReference type="CDD" id="cd04899">
    <property type="entry name" value="ACT_ACR-UUR-like_2"/>
    <property type="match status" value="1"/>
</dbReference>
<feature type="region of interest" description="Uridylyltransferase" evidence="8">
    <location>
        <begin position="1"/>
        <end position="361"/>
    </location>
</feature>
<feature type="domain" description="ACT" evidence="9">
    <location>
        <begin position="857"/>
        <end position="926"/>
    </location>
</feature>
<dbReference type="GO" id="GO:0008893">
    <property type="term" value="F:guanosine-3',5'-bis(diphosphate) 3'-diphosphatase activity"/>
    <property type="evidence" value="ECO:0007669"/>
    <property type="project" value="UniProtKB-EC"/>
</dbReference>
<dbReference type="CDD" id="cd05401">
    <property type="entry name" value="NT_GlnE_GlnD_like"/>
    <property type="match status" value="1"/>
</dbReference>
<comment type="activity regulation">
    <text evidence="8">Uridylyltransferase (UTase) activity is inhibited by glutamine, while glutamine activates uridylyl-removing (UR) activity.</text>
</comment>
<dbReference type="InterPro" id="IPR043519">
    <property type="entry name" value="NT_sf"/>
</dbReference>
<dbReference type="PIRSF" id="PIRSF006288">
    <property type="entry name" value="PII_uridyltransf"/>
    <property type="match status" value="1"/>
</dbReference>
<dbReference type="NCBIfam" id="TIGR01693">
    <property type="entry name" value="UTase_glnD"/>
    <property type="match status" value="1"/>
</dbReference>
<evidence type="ECO:0000256" key="4">
    <source>
        <dbReference type="ARBA" id="ARBA00022801"/>
    </source>
</evidence>
<dbReference type="HAMAP" id="MF_00277">
    <property type="entry name" value="PII_uridylyl_transf"/>
    <property type="match status" value="1"/>
</dbReference>
<evidence type="ECO:0000256" key="8">
    <source>
        <dbReference type="HAMAP-Rule" id="MF_00277"/>
    </source>
</evidence>
<evidence type="ECO:0000256" key="1">
    <source>
        <dbReference type="ARBA" id="ARBA00022679"/>
    </source>
</evidence>
<dbReference type="InterPro" id="IPR013546">
    <property type="entry name" value="PII_UdlTrfase/GS_AdlTrfase"/>
</dbReference>
<gene>
    <name evidence="8" type="primary">glnD</name>
    <name evidence="11" type="ORF">B0680_00160</name>
</gene>